<organism evidence="1 2">
    <name type="scientific">Chitinophaga silvisoli</name>
    <dbReference type="NCBI Taxonomy" id="2291814"/>
    <lineage>
        <taxon>Bacteria</taxon>
        <taxon>Pseudomonadati</taxon>
        <taxon>Bacteroidota</taxon>
        <taxon>Chitinophagia</taxon>
        <taxon>Chitinophagales</taxon>
        <taxon>Chitinophagaceae</taxon>
        <taxon>Chitinophaga</taxon>
    </lineage>
</organism>
<keyword evidence="2" id="KW-1185">Reference proteome</keyword>
<proteinExistence type="predicted"/>
<dbReference type="RefSeq" id="WP_116854002.1">
    <property type="nucleotide sequence ID" value="NZ_QTJV01000004.1"/>
</dbReference>
<dbReference type="AlphaFoldDB" id="A0A3E1P345"/>
<sequence length="166" mass="18689">MNIEQAFLVTTGLTYEQQNLGISGSAEVFNKRETFENLNEAIIALNNIPNYYFSDALVLQHQLGKSLDYAVIHDSDGIIKITKNYIGWTRDTPPGIYISLHGITTEEFNNSSGQDLISYPCITVGTNTAYRIVSYAQMEKEISALPKRQPVTRVIKPDNWRGKTIK</sequence>
<evidence type="ECO:0000313" key="1">
    <source>
        <dbReference type="EMBL" id="RFM34418.1"/>
    </source>
</evidence>
<protein>
    <submittedName>
        <fullName evidence="1">Uncharacterized protein</fullName>
    </submittedName>
</protein>
<accession>A0A3E1P345</accession>
<dbReference type="OrthoDB" id="9840535at2"/>
<dbReference type="Proteomes" id="UP000261174">
    <property type="component" value="Unassembled WGS sequence"/>
</dbReference>
<reference evidence="1 2" key="1">
    <citation type="submission" date="2018-08" db="EMBL/GenBank/DDBJ databases">
        <title>Chitinophaga sp. K20C18050901, a novel bacterium isolated from forest soil.</title>
        <authorList>
            <person name="Wang C."/>
        </authorList>
    </citation>
    <scope>NUCLEOTIDE SEQUENCE [LARGE SCALE GENOMIC DNA]</scope>
    <source>
        <strain evidence="1 2">K20C18050901</strain>
    </source>
</reference>
<name>A0A3E1P345_9BACT</name>
<dbReference type="EMBL" id="QTJV01000004">
    <property type="protein sequence ID" value="RFM34418.1"/>
    <property type="molecule type" value="Genomic_DNA"/>
</dbReference>
<gene>
    <name evidence="1" type="ORF">DXN04_14145</name>
</gene>
<comment type="caution">
    <text evidence="1">The sequence shown here is derived from an EMBL/GenBank/DDBJ whole genome shotgun (WGS) entry which is preliminary data.</text>
</comment>
<evidence type="ECO:0000313" key="2">
    <source>
        <dbReference type="Proteomes" id="UP000261174"/>
    </source>
</evidence>